<dbReference type="Pfam" id="PF01087">
    <property type="entry name" value="GalP_UDP_transf"/>
    <property type="match status" value="1"/>
</dbReference>
<evidence type="ECO:0000256" key="2">
    <source>
        <dbReference type="ARBA" id="ARBA00022679"/>
    </source>
</evidence>
<evidence type="ECO:0000256" key="7">
    <source>
        <dbReference type="PIRSR" id="PIRSR000808-1"/>
    </source>
</evidence>
<evidence type="ECO:0000259" key="10">
    <source>
        <dbReference type="Pfam" id="PF02744"/>
    </source>
</evidence>
<comment type="similarity">
    <text evidence="1">Belongs to the galactose-1-phosphate uridylyltransferase type 1 family.</text>
</comment>
<dbReference type="InterPro" id="IPR005849">
    <property type="entry name" value="GalP_Utransf_N"/>
</dbReference>
<reference evidence="11 12" key="1">
    <citation type="submission" date="2017-09" db="EMBL/GenBank/DDBJ databases">
        <title>Depth-based differentiation of microbial function through sediment-hosted aquifers and enrichment of novel symbionts in the deep terrestrial subsurface.</title>
        <authorList>
            <person name="Probst A.J."/>
            <person name="Ladd B."/>
            <person name="Jarett J.K."/>
            <person name="Geller-Mcgrath D.E."/>
            <person name="Sieber C.M."/>
            <person name="Emerson J.B."/>
            <person name="Anantharaman K."/>
            <person name="Thomas B.C."/>
            <person name="Malmstrom R."/>
            <person name="Stieglmeier M."/>
            <person name="Klingl A."/>
            <person name="Woyke T."/>
            <person name="Ryan C.M."/>
            <person name="Banfield J.F."/>
        </authorList>
    </citation>
    <scope>NUCLEOTIDE SEQUENCE [LARGE SCALE GENOMIC DNA]</scope>
    <source>
        <strain evidence="11">CG23_combo_of_CG06-09_8_20_14_all_39_25</strain>
    </source>
</reference>
<keyword evidence="5 8" id="KW-0862">Zinc</keyword>
<evidence type="ECO:0000313" key="11">
    <source>
        <dbReference type="EMBL" id="PIP22207.1"/>
    </source>
</evidence>
<evidence type="ECO:0000256" key="3">
    <source>
        <dbReference type="ARBA" id="ARBA00022695"/>
    </source>
</evidence>
<proteinExistence type="inferred from homology"/>
<keyword evidence="3" id="KW-0548">Nucleotidyltransferase</keyword>
<feature type="active site" description="Tele-UMP-histidine intermediate" evidence="7">
    <location>
        <position position="215"/>
    </location>
</feature>
<feature type="domain" description="Galactose-1-phosphate uridyl transferase C-terminal" evidence="10">
    <location>
        <begin position="236"/>
        <end position="361"/>
    </location>
</feature>
<comment type="cofactor">
    <cofactor evidence="8">
        <name>Zn(2+)</name>
        <dbReference type="ChEBI" id="CHEBI:29105"/>
    </cofactor>
    <text evidence="8">Binds 1 zinc ion per subunit.</text>
</comment>
<organism evidence="11 12">
    <name type="scientific">Candidatus Nealsonbacteria bacterium CG23_combo_of_CG06-09_8_20_14_all_39_25</name>
    <dbReference type="NCBI Taxonomy" id="1974723"/>
    <lineage>
        <taxon>Bacteria</taxon>
        <taxon>Candidatus Nealsoniibacteriota</taxon>
    </lineage>
</organism>
<name>A0A2G9YSL5_9BACT</name>
<dbReference type="PIRSF" id="PIRSF000808">
    <property type="entry name" value="GalT"/>
    <property type="match status" value="1"/>
</dbReference>
<dbReference type="EMBL" id="PCRN01000067">
    <property type="protein sequence ID" value="PIP22207.1"/>
    <property type="molecule type" value="Genomic_DNA"/>
</dbReference>
<dbReference type="InterPro" id="IPR001937">
    <property type="entry name" value="GalP_UDPtransf1"/>
</dbReference>
<dbReference type="InterPro" id="IPR005850">
    <property type="entry name" value="GalP_Utransf_C"/>
</dbReference>
<evidence type="ECO:0000259" key="9">
    <source>
        <dbReference type="Pfam" id="PF01087"/>
    </source>
</evidence>
<comment type="caution">
    <text evidence="11">The sequence shown here is derived from an EMBL/GenBank/DDBJ whole genome shotgun (WGS) entry which is preliminary data.</text>
</comment>
<dbReference type="PANTHER" id="PTHR42763">
    <property type="entry name" value="ADP-GLUCOSE PHOSPHORYLASE"/>
    <property type="match status" value="1"/>
</dbReference>
<evidence type="ECO:0000256" key="5">
    <source>
        <dbReference type="ARBA" id="ARBA00022833"/>
    </source>
</evidence>
<dbReference type="GO" id="GO:0008270">
    <property type="term" value="F:zinc ion binding"/>
    <property type="evidence" value="ECO:0007669"/>
    <property type="project" value="InterPro"/>
</dbReference>
<evidence type="ECO:0000256" key="6">
    <source>
        <dbReference type="ARBA" id="ARBA00023277"/>
    </source>
</evidence>
<dbReference type="PANTHER" id="PTHR42763:SF2">
    <property type="entry name" value="ADP-GLUCOSE PHOSPHORYLASE"/>
    <property type="match status" value="1"/>
</dbReference>
<dbReference type="SUPFAM" id="SSF54197">
    <property type="entry name" value="HIT-like"/>
    <property type="match status" value="2"/>
</dbReference>
<feature type="binding site" evidence="8">
    <location>
        <position position="162"/>
    </location>
    <ligand>
        <name>Zn(2+)</name>
        <dbReference type="ChEBI" id="CHEBI:29105"/>
    </ligand>
</feature>
<feature type="binding site" evidence="8">
    <location>
        <position position="90"/>
    </location>
    <ligand>
        <name>Zn(2+)</name>
        <dbReference type="ChEBI" id="CHEBI:29105"/>
    </ligand>
</feature>
<accession>A0A2G9YSL5</accession>
<evidence type="ECO:0000256" key="1">
    <source>
        <dbReference type="ARBA" id="ARBA00010951"/>
    </source>
</evidence>
<evidence type="ECO:0000313" key="12">
    <source>
        <dbReference type="Proteomes" id="UP000229054"/>
    </source>
</evidence>
<keyword evidence="4 8" id="KW-0479">Metal-binding</keyword>
<dbReference type="InterPro" id="IPR053177">
    <property type="entry name" value="ADP-glucose_phosphorylase"/>
</dbReference>
<dbReference type="GO" id="GO:0008108">
    <property type="term" value="F:UDP-glucose:hexose-1-phosphate uridylyltransferase activity"/>
    <property type="evidence" value="ECO:0007669"/>
    <property type="project" value="InterPro"/>
</dbReference>
<feature type="binding site" evidence="8">
    <location>
        <position position="213"/>
    </location>
    <ligand>
        <name>Zn(2+)</name>
        <dbReference type="ChEBI" id="CHEBI:29105"/>
    </ligand>
</feature>
<feature type="binding site" evidence="8">
    <location>
        <position position="87"/>
    </location>
    <ligand>
        <name>Zn(2+)</name>
        <dbReference type="ChEBI" id="CHEBI:29105"/>
    </ligand>
</feature>
<gene>
    <name evidence="11" type="ORF">COX38_01965</name>
</gene>
<dbReference type="Proteomes" id="UP000229054">
    <property type="component" value="Unassembled WGS sequence"/>
</dbReference>
<evidence type="ECO:0000256" key="4">
    <source>
        <dbReference type="ARBA" id="ARBA00022723"/>
    </source>
</evidence>
<dbReference type="GO" id="GO:0006012">
    <property type="term" value="P:galactose metabolic process"/>
    <property type="evidence" value="ECO:0007669"/>
    <property type="project" value="InterPro"/>
</dbReference>
<dbReference type="InterPro" id="IPR036265">
    <property type="entry name" value="HIT-like_sf"/>
</dbReference>
<sequence length="380" mass="43935">MTKGSQKVYPVKSPVKSFAEGKRKSKILFNRGISLKAKLFNRVKFPSELRFDLISKDWVVIATGRARRPETFKAEQRKIDKVPKSECPFCKIATQEKPTLIFSNGKKMPQSKGIPKNWTTIVIPNKYPAFLPFPKLDKHIEGGLYETVNAVGFHEVVVTRSHEKQLAQFSLKEVKEVFDVYQERYRDLMKKNFVNHISIFHNHGFESGASIAHPHSQIITTPLVDVDVQKGLLNSEKYFKTNRKCIYCQMNEWERKVKKRVIFENKQFLAVCPFASKSAFQVIVSPKSHLSYFEKANDEEKRQLSEAFRAALKKVYKGLDDPPYNFYLHTAPCDGKKYGYYHWHWTILPKTATWAGFELGARMEISTIAPEKAAAYLRKQ</sequence>
<protein>
    <submittedName>
        <fullName evidence="11">Uncharacterized protein</fullName>
    </submittedName>
</protein>
<keyword evidence="2" id="KW-0808">Transferase</keyword>
<dbReference type="AlphaFoldDB" id="A0A2G9YSL5"/>
<dbReference type="Pfam" id="PF02744">
    <property type="entry name" value="GalP_UDP_tr_C"/>
    <property type="match status" value="1"/>
</dbReference>
<keyword evidence="6" id="KW-0119">Carbohydrate metabolism</keyword>
<feature type="domain" description="Galactose-1-phosphate uridyl transferase N-terminal" evidence="9">
    <location>
        <begin position="47"/>
        <end position="222"/>
    </location>
</feature>
<dbReference type="Gene3D" id="3.30.428.10">
    <property type="entry name" value="HIT-like"/>
    <property type="match status" value="2"/>
</dbReference>
<evidence type="ECO:0000256" key="8">
    <source>
        <dbReference type="PIRSR" id="PIRSR000808-3"/>
    </source>
</evidence>